<dbReference type="InterPro" id="IPR013786">
    <property type="entry name" value="AcylCoA_DH/ox_N"/>
</dbReference>
<dbReference type="SUPFAM" id="SSF47203">
    <property type="entry name" value="Acyl-CoA dehydrogenase C-terminal domain-like"/>
    <property type="match status" value="1"/>
</dbReference>
<feature type="domain" description="Acyl-CoA dehydrogenase/oxidase C-terminal" evidence="13">
    <location>
        <begin position="229"/>
        <end position="378"/>
    </location>
</feature>
<evidence type="ECO:0000256" key="11">
    <source>
        <dbReference type="ARBA" id="ARBA00075603"/>
    </source>
</evidence>
<dbReference type="EC" id="3.13.1.4" evidence="8"/>
<dbReference type="GO" id="GO:0003995">
    <property type="term" value="F:acyl-CoA dehydrogenase activity"/>
    <property type="evidence" value="ECO:0007669"/>
    <property type="project" value="TreeGrafter"/>
</dbReference>
<dbReference type="RefSeq" id="WP_072064398.1">
    <property type="nucleotide sequence ID" value="NZ_CAXOKO010000021.1"/>
</dbReference>
<evidence type="ECO:0000313" key="16">
    <source>
        <dbReference type="EMBL" id="CRL63742.1"/>
    </source>
</evidence>
<evidence type="ECO:0000256" key="9">
    <source>
        <dbReference type="ARBA" id="ARBA00068311"/>
    </source>
</evidence>
<dbReference type="Pfam" id="PF00441">
    <property type="entry name" value="Acyl-CoA_dh_1"/>
    <property type="match status" value="1"/>
</dbReference>
<dbReference type="InterPro" id="IPR036250">
    <property type="entry name" value="AcylCo_DH-like_C"/>
</dbReference>
<dbReference type="GO" id="GO:0050660">
    <property type="term" value="F:flavin adenine dinucleotide binding"/>
    <property type="evidence" value="ECO:0007669"/>
    <property type="project" value="InterPro"/>
</dbReference>
<feature type="domain" description="Acyl-CoA dehydrogenase/oxidase N-terminal" evidence="15">
    <location>
        <begin position="6"/>
        <end position="118"/>
    </location>
</feature>
<evidence type="ECO:0000256" key="8">
    <source>
        <dbReference type="ARBA" id="ARBA00066461"/>
    </source>
</evidence>
<evidence type="ECO:0000259" key="14">
    <source>
        <dbReference type="Pfam" id="PF02770"/>
    </source>
</evidence>
<dbReference type="Pfam" id="PF02771">
    <property type="entry name" value="Acyl-CoA_dh_N"/>
    <property type="match status" value="1"/>
</dbReference>
<keyword evidence="4 12" id="KW-0274">FAD</keyword>
<dbReference type="InterPro" id="IPR037069">
    <property type="entry name" value="AcylCoA_DH/ox_N_sf"/>
</dbReference>
<evidence type="ECO:0000256" key="5">
    <source>
        <dbReference type="ARBA" id="ARBA00023002"/>
    </source>
</evidence>
<dbReference type="FunFam" id="1.20.140.10:FF:000004">
    <property type="entry name" value="Acyl-CoA dehydrogenase FadE25"/>
    <property type="match status" value="1"/>
</dbReference>
<feature type="domain" description="Acyl-CoA oxidase/dehydrogenase middle" evidence="14">
    <location>
        <begin position="122"/>
        <end position="217"/>
    </location>
</feature>
<dbReference type="Gene3D" id="1.10.540.10">
    <property type="entry name" value="Acyl-CoA dehydrogenase/oxidase, N-terminal domain"/>
    <property type="match status" value="1"/>
</dbReference>
<dbReference type="InterPro" id="IPR009075">
    <property type="entry name" value="AcylCo_DH/oxidase_C"/>
</dbReference>
<dbReference type="Proteomes" id="UP000183920">
    <property type="component" value="Unassembled WGS sequence"/>
</dbReference>
<accession>A0A0G4QCT4</accession>
<gene>
    <name evidence="16" type="primary">acdA</name>
    <name evidence="16" type="ORF">BN1804_02643</name>
</gene>
<dbReference type="EMBL" id="CVRY01000005">
    <property type="protein sequence ID" value="CRL63742.1"/>
    <property type="molecule type" value="Genomic_DNA"/>
</dbReference>
<dbReference type="PANTHER" id="PTHR43884">
    <property type="entry name" value="ACYL-COA DEHYDROGENASE"/>
    <property type="match status" value="1"/>
</dbReference>
<dbReference type="Gene3D" id="2.40.110.10">
    <property type="entry name" value="Butyryl-CoA Dehydrogenase, subunit A, domain 2"/>
    <property type="match status" value="1"/>
</dbReference>
<protein>
    <recommendedName>
        <fullName evidence="9">3-sulfinopropanoyl-CoA desulfinase</fullName>
        <ecNumber evidence="7">1.3.8.10</ecNumber>
        <ecNumber evidence="8">3.13.1.4</ecNumber>
    </recommendedName>
    <alternativeName>
        <fullName evidence="11">3-sulfinopropionyl coenzyme A desulfinase</fullName>
    </alternativeName>
    <alternativeName>
        <fullName evidence="10">Cyclohex-1-ene-1-carbonyl-CoA dehydrogenase</fullName>
    </alternativeName>
</protein>
<reference evidence="17" key="1">
    <citation type="submission" date="2015-06" db="EMBL/GenBank/DDBJ databases">
        <authorList>
            <person name="Urmite Genomes"/>
        </authorList>
    </citation>
    <scope>NUCLEOTIDE SEQUENCE [LARGE SCALE GENOMIC DNA]</scope>
    <source>
        <strain evidence="17">CSUR P1867</strain>
    </source>
</reference>
<comment type="cofactor">
    <cofactor evidence="1 12">
        <name>FAD</name>
        <dbReference type="ChEBI" id="CHEBI:57692"/>
    </cofactor>
</comment>
<evidence type="ECO:0000256" key="12">
    <source>
        <dbReference type="RuleBase" id="RU362125"/>
    </source>
</evidence>
<organism evidence="16 17">
    <name type="scientific">Proteus penneri</name>
    <dbReference type="NCBI Taxonomy" id="102862"/>
    <lineage>
        <taxon>Bacteria</taxon>
        <taxon>Pseudomonadati</taxon>
        <taxon>Pseudomonadota</taxon>
        <taxon>Gammaproteobacteria</taxon>
        <taxon>Enterobacterales</taxon>
        <taxon>Morganellaceae</taxon>
        <taxon>Proteus</taxon>
    </lineage>
</organism>
<evidence type="ECO:0000256" key="4">
    <source>
        <dbReference type="ARBA" id="ARBA00022827"/>
    </source>
</evidence>
<dbReference type="InterPro" id="IPR009100">
    <property type="entry name" value="AcylCoA_DH/oxidase_NM_dom_sf"/>
</dbReference>
<proteinExistence type="inferred from homology"/>
<evidence type="ECO:0000259" key="15">
    <source>
        <dbReference type="Pfam" id="PF02771"/>
    </source>
</evidence>
<dbReference type="EC" id="1.3.8.10" evidence="7"/>
<evidence type="ECO:0000256" key="6">
    <source>
        <dbReference type="ARBA" id="ARBA00052938"/>
    </source>
</evidence>
<evidence type="ECO:0000256" key="3">
    <source>
        <dbReference type="ARBA" id="ARBA00022630"/>
    </source>
</evidence>
<evidence type="ECO:0000256" key="10">
    <source>
        <dbReference type="ARBA" id="ARBA00072305"/>
    </source>
</evidence>
<dbReference type="Pfam" id="PF02770">
    <property type="entry name" value="Acyl-CoA_dh_M"/>
    <property type="match status" value="1"/>
</dbReference>
<name>A0A0G4QCT4_9GAMM</name>
<dbReference type="PIRSF" id="PIRSF016578">
    <property type="entry name" value="HsaA"/>
    <property type="match status" value="1"/>
</dbReference>
<dbReference type="FunFam" id="1.10.540.10:FF:000002">
    <property type="entry name" value="Acyl-CoA dehydrogenase FadE19"/>
    <property type="match status" value="1"/>
</dbReference>
<dbReference type="AlphaFoldDB" id="A0A0G4QCT4"/>
<dbReference type="FunFam" id="2.40.110.10:FF:000001">
    <property type="entry name" value="Acyl-CoA dehydrogenase, mitochondrial"/>
    <property type="match status" value="1"/>
</dbReference>
<dbReference type="Gene3D" id="1.20.140.10">
    <property type="entry name" value="Butyryl-CoA Dehydrogenase, subunit A, domain 3"/>
    <property type="match status" value="1"/>
</dbReference>
<evidence type="ECO:0000313" key="17">
    <source>
        <dbReference type="Proteomes" id="UP000183920"/>
    </source>
</evidence>
<evidence type="ECO:0000259" key="13">
    <source>
        <dbReference type="Pfam" id="PF00441"/>
    </source>
</evidence>
<dbReference type="SUPFAM" id="SSF56645">
    <property type="entry name" value="Acyl-CoA dehydrogenase NM domain-like"/>
    <property type="match status" value="1"/>
</dbReference>
<evidence type="ECO:0000256" key="1">
    <source>
        <dbReference type="ARBA" id="ARBA00001974"/>
    </source>
</evidence>
<comment type="catalytic activity">
    <reaction evidence="6">
        <text>3-sulfinopropanoyl-CoA + H2O = propanoyl-CoA + sulfite + H(+)</text>
        <dbReference type="Rhea" id="RHEA:41624"/>
        <dbReference type="ChEBI" id="CHEBI:15377"/>
        <dbReference type="ChEBI" id="CHEBI:15378"/>
        <dbReference type="ChEBI" id="CHEBI:17359"/>
        <dbReference type="ChEBI" id="CHEBI:57392"/>
        <dbReference type="ChEBI" id="CHEBI:78349"/>
        <dbReference type="EC" id="3.13.1.4"/>
    </reaction>
    <physiologicalReaction direction="left-to-right" evidence="6">
        <dbReference type="Rhea" id="RHEA:41625"/>
    </physiologicalReaction>
</comment>
<dbReference type="PANTHER" id="PTHR43884:SF12">
    <property type="entry name" value="ISOVALERYL-COA DEHYDROGENASE, MITOCHONDRIAL-RELATED"/>
    <property type="match status" value="1"/>
</dbReference>
<dbReference type="InterPro" id="IPR046373">
    <property type="entry name" value="Acyl-CoA_Oxase/DH_mid-dom_sf"/>
</dbReference>
<comment type="similarity">
    <text evidence="2 12">Belongs to the acyl-CoA dehydrogenase family.</text>
</comment>
<sequence>MDFQLTEEQVLIRDMVREFVENDIKPIAGEIDKEHRFPSESVAPMAELGLFGFNIDENYGGTEADAISYVLATEEMAKVSAAHAMIMGSQCSLTGPVIQKYADEETKARILPGVVSGEQIGCFCLSEPSAGCDAAAQQTTAVRQGDNYVINGSKLWITAAPQGAFFIVFAMTDKSAGVKGITAFLVERDNPGISIGLPEEKMGMNGSETCSVSFSDCVVPVSARLGAEGKGFSIAMETLDGGRLSCSAIALGIAQSALDATIDYTKERIQFGKPIAANQGVQWMLVDMATRVDCARMLVYRAAAAKIAGLPYTRESAQAKLYASETATYVTQKAVQLHGGMGYTKSYPVERLMREAKLTEIFEGTSEVQRMVIAKHILA</sequence>
<evidence type="ECO:0000256" key="2">
    <source>
        <dbReference type="ARBA" id="ARBA00009347"/>
    </source>
</evidence>
<evidence type="ECO:0000256" key="7">
    <source>
        <dbReference type="ARBA" id="ARBA00066362"/>
    </source>
</evidence>
<dbReference type="InterPro" id="IPR006091">
    <property type="entry name" value="Acyl-CoA_Oxase/DH_mid-dom"/>
</dbReference>
<keyword evidence="3 12" id="KW-0285">Flavoprotein</keyword>
<keyword evidence="5 12" id="KW-0560">Oxidoreductase</keyword>